<organism evidence="14 15">
    <name type="scientific">Toxoplasma gondii CAST</name>
    <dbReference type="NCBI Taxonomy" id="943122"/>
    <lineage>
        <taxon>Eukaryota</taxon>
        <taxon>Sar</taxon>
        <taxon>Alveolata</taxon>
        <taxon>Apicomplexa</taxon>
        <taxon>Conoidasida</taxon>
        <taxon>Coccidia</taxon>
        <taxon>Eucoccidiorida</taxon>
        <taxon>Eimeriorina</taxon>
        <taxon>Sarcocystidae</taxon>
        <taxon>Toxoplasma</taxon>
    </lineage>
</organism>
<dbReference type="GO" id="GO:0005789">
    <property type="term" value="C:endoplasmic reticulum membrane"/>
    <property type="evidence" value="ECO:0007669"/>
    <property type="project" value="UniProtKB-SubCell"/>
</dbReference>
<reference evidence="14 15" key="1">
    <citation type="submission" date="2017-10" db="EMBL/GenBank/DDBJ databases">
        <authorList>
            <person name="Sibley D."/>
            <person name="Venepally P."/>
            <person name="Karamycheva S."/>
            <person name="Hadjithomas M."/>
            <person name="Khan A."/>
            <person name="Brunk B."/>
            <person name="Roos D."/>
            <person name="Caler E."/>
            <person name="Lorenzi H."/>
        </authorList>
    </citation>
    <scope>NUCLEOTIDE SEQUENCE [LARGE SCALE GENOMIC DNA]</scope>
    <source>
        <strain evidence="14 15">CAST</strain>
    </source>
</reference>
<keyword evidence="5" id="KW-0931">ER-Golgi transport</keyword>
<feature type="compositionally biased region" description="Acidic residues" evidence="11">
    <location>
        <begin position="724"/>
        <end position="742"/>
    </location>
</feature>
<feature type="region of interest" description="Disordered" evidence="11">
    <location>
        <begin position="1"/>
        <end position="36"/>
    </location>
</feature>
<name>A0A425HZS2_TOXGO</name>
<keyword evidence="4" id="KW-0256">Endoplasmic reticulum</keyword>
<dbReference type="PANTHER" id="PTHR12825">
    <property type="entry name" value="BNIP1-RELATED"/>
    <property type="match status" value="1"/>
</dbReference>
<comment type="caution">
    <text evidence="14">The sequence shown here is derived from an EMBL/GenBank/DDBJ whole genome shotgun (WGS) entry which is preliminary data.</text>
</comment>
<evidence type="ECO:0000256" key="1">
    <source>
        <dbReference type="ARBA" id="ARBA00004163"/>
    </source>
</evidence>
<feature type="transmembrane region" description="Helical" evidence="12">
    <location>
        <begin position="415"/>
        <end position="433"/>
    </location>
</feature>
<dbReference type="GO" id="GO:0006890">
    <property type="term" value="P:retrograde vesicle-mediated transport, Golgi to endoplasmic reticulum"/>
    <property type="evidence" value="ECO:0007669"/>
    <property type="project" value="InterPro"/>
</dbReference>
<gene>
    <name evidence="14" type="ORF">TGCAST_217780</name>
</gene>
<dbReference type="GO" id="GO:0031201">
    <property type="term" value="C:SNARE complex"/>
    <property type="evidence" value="ECO:0007669"/>
    <property type="project" value="TreeGrafter"/>
</dbReference>
<feature type="compositionally biased region" description="Basic and acidic residues" evidence="11">
    <location>
        <begin position="683"/>
        <end position="694"/>
    </location>
</feature>
<dbReference type="EMBL" id="AHIV02000976">
    <property type="protein sequence ID" value="RQX71842.1"/>
    <property type="molecule type" value="Genomic_DNA"/>
</dbReference>
<dbReference type="InterPro" id="IPR056173">
    <property type="entry name" value="Sec20_C"/>
</dbReference>
<dbReference type="SMR" id="A0A425HZS2"/>
<dbReference type="PANTHER" id="PTHR12825:SF0">
    <property type="entry name" value="VESICLE TRANSPORT PROTEIN SEC20"/>
    <property type="match status" value="1"/>
</dbReference>
<proteinExistence type="inferred from homology"/>
<feature type="region of interest" description="Disordered" evidence="11">
    <location>
        <begin position="146"/>
        <end position="166"/>
    </location>
</feature>
<feature type="domain" description="Sec20 C-terminal" evidence="13">
    <location>
        <begin position="352"/>
        <end position="435"/>
    </location>
</feature>
<evidence type="ECO:0000256" key="10">
    <source>
        <dbReference type="SAM" id="Coils"/>
    </source>
</evidence>
<evidence type="ECO:0000313" key="15">
    <source>
        <dbReference type="Proteomes" id="UP000284452"/>
    </source>
</evidence>
<feature type="compositionally biased region" description="Polar residues" evidence="11">
    <location>
        <begin position="553"/>
        <end position="580"/>
    </location>
</feature>
<dbReference type="GO" id="GO:0005484">
    <property type="term" value="F:SNAP receptor activity"/>
    <property type="evidence" value="ECO:0007669"/>
    <property type="project" value="InterPro"/>
</dbReference>
<evidence type="ECO:0000256" key="2">
    <source>
        <dbReference type="ARBA" id="ARBA00022448"/>
    </source>
</evidence>
<feature type="compositionally biased region" description="Basic and acidic residues" evidence="11">
    <location>
        <begin position="309"/>
        <end position="321"/>
    </location>
</feature>
<dbReference type="AlphaFoldDB" id="A0A425HZS2"/>
<evidence type="ECO:0000256" key="8">
    <source>
        <dbReference type="ARBA" id="ARBA00023136"/>
    </source>
</evidence>
<evidence type="ECO:0000256" key="4">
    <source>
        <dbReference type="ARBA" id="ARBA00022824"/>
    </source>
</evidence>
<keyword evidence="8 12" id="KW-0472">Membrane</keyword>
<evidence type="ECO:0000256" key="7">
    <source>
        <dbReference type="ARBA" id="ARBA00023054"/>
    </source>
</evidence>
<protein>
    <submittedName>
        <fullName evidence="14">Sec20 protein</fullName>
    </submittedName>
</protein>
<feature type="coiled-coil region" evidence="10">
    <location>
        <begin position="353"/>
        <end position="387"/>
    </location>
</feature>
<feature type="compositionally biased region" description="Low complexity" evidence="11">
    <location>
        <begin position="645"/>
        <end position="680"/>
    </location>
</feature>
<feature type="compositionally biased region" description="Basic and acidic residues" evidence="11">
    <location>
        <begin position="16"/>
        <end position="25"/>
    </location>
</feature>
<evidence type="ECO:0000256" key="6">
    <source>
        <dbReference type="ARBA" id="ARBA00022989"/>
    </source>
</evidence>
<feature type="compositionally biased region" description="Low complexity" evidence="11">
    <location>
        <begin position="617"/>
        <end position="638"/>
    </location>
</feature>
<keyword evidence="7 10" id="KW-0175">Coiled coil</keyword>
<dbReference type="InterPro" id="IPR005606">
    <property type="entry name" value="Sec20"/>
</dbReference>
<dbReference type="Proteomes" id="UP000284452">
    <property type="component" value="Unassembled WGS sequence"/>
</dbReference>
<evidence type="ECO:0000256" key="3">
    <source>
        <dbReference type="ARBA" id="ARBA00022692"/>
    </source>
</evidence>
<dbReference type="Pfam" id="PF03908">
    <property type="entry name" value="Sec20"/>
    <property type="match status" value="1"/>
</dbReference>
<keyword evidence="2" id="KW-0813">Transport</keyword>
<sequence>MNRYCRPRGSGAPGEGMREERRERGIGQVNATQAAVLAPPHRARKAPGADVAQQQRDLEQQMLRHLPPADAVAQLQDVMRDLAILHDSLRSLLSDSAPGHEAQHDQLVHFRGRVARRISRYAMLVRKSQTLVDRLLSLQEEQLHALGASPSADRQRGSASPLGPQTSLPALPSLSSFLAVAPDGDVSPDIARLQREQLLQLQQFHQQNLQKFKSQLSAWWQRTERHFHTMRMVNYVNSFEATENQPPAAPAPPGASRVGAVHAPARGGPAVCKPAEAHASRSCDSASSQAASVSVSSAALVEVPVASREGPRREEEKRDAQEETATLHSKTSSCVEAKTSIEETGGDKRQHQLRETRAVMAEELQRMQETQRQLQKSSAAIEQTESAYNVFGDRLASAKGILTTLKKRAETDSQLIWFAFLFFVGCCAFVVLRRLRIIRVAISTACLACSVFSGLLSSLFSTLGATTLHLQESLLSSAPLAPSLLPPALPSVSPPPFSQSDGVFSEKNRLLAGLPPQPPPHAVDGEEAVVASGVSARKRGATVCAPEGAEAFASTSPSQDVSESCRTELASSQVSSIQLETNREALPPGPTVQHSPSPSASSPAASARPPSERIVDPTVPVAPASSSSFSRFSAASVARPPPASPSSASSLSASPSSASSLSASPSASATASSRSSPSLPRWRLSETEEGRSRESSAATEGEARGGQTLKARGDSPGSTAAGDESAEDGGGEGDADELDEGEVPVRIEEGESEERGDEEERRDKRDRQAGNEREEKEER</sequence>
<keyword evidence="3 12" id="KW-0812">Transmembrane</keyword>
<feature type="region of interest" description="Disordered" evidence="11">
    <location>
        <begin position="242"/>
        <end position="262"/>
    </location>
</feature>
<evidence type="ECO:0000256" key="11">
    <source>
        <dbReference type="SAM" id="MobiDB-lite"/>
    </source>
</evidence>
<evidence type="ECO:0000259" key="13">
    <source>
        <dbReference type="Pfam" id="PF03908"/>
    </source>
</evidence>
<feature type="transmembrane region" description="Helical" evidence="12">
    <location>
        <begin position="440"/>
        <end position="460"/>
    </location>
</feature>
<evidence type="ECO:0000313" key="14">
    <source>
        <dbReference type="EMBL" id="RQX71842.1"/>
    </source>
</evidence>
<comment type="similarity">
    <text evidence="9">Belongs to the SEC20 family.</text>
</comment>
<feature type="compositionally biased region" description="Basic and acidic residues" evidence="11">
    <location>
        <begin position="758"/>
        <end position="779"/>
    </location>
</feature>
<evidence type="ECO:0000256" key="12">
    <source>
        <dbReference type="SAM" id="Phobius"/>
    </source>
</evidence>
<accession>A0A425HZS2</accession>
<keyword evidence="6 12" id="KW-1133">Transmembrane helix</keyword>
<feature type="region of interest" description="Disordered" evidence="11">
    <location>
        <begin position="304"/>
        <end position="351"/>
    </location>
</feature>
<feature type="compositionally biased region" description="Basic and acidic residues" evidence="11">
    <location>
        <begin position="339"/>
        <end position="351"/>
    </location>
</feature>
<evidence type="ECO:0000256" key="9">
    <source>
        <dbReference type="ARBA" id="ARBA00037934"/>
    </source>
</evidence>
<dbReference type="VEuPathDB" id="ToxoDB:TGCAST_217780"/>
<feature type="region of interest" description="Disordered" evidence="11">
    <location>
        <begin position="551"/>
        <end position="779"/>
    </location>
</feature>
<feature type="compositionally biased region" description="Polar residues" evidence="11">
    <location>
        <begin position="323"/>
        <end position="334"/>
    </location>
</feature>
<comment type="subcellular location">
    <subcellularLocation>
        <location evidence="1">Endoplasmic reticulum membrane</location>
        <topology evidence="1">Single-pass type IV membrane protein</topology>
    </subcellularLocation>
</comment>
<feature type="compositionally biased region" description="Low complexity" evidence="11">
    <location>
        <begin position="595"/>
        <end position="609"/>
    </location>
</feature>
<evidence type="ECO:0000256" key="5">
    <source>
        <dbReference type="ARBA" id="ARBA00022892"/>
    </source>
</evidence>